<accession>A0ABR1G9K4</accession>
<gene>
    <name evidence="1" type="ORF">SO694_00005039</name>
</gene>
<organism evidence="1 2">
    <name type="scientific">Aureococcus anophagefferens</name>
    <name type="common">Harmful bloom alga</name>
    <dbReference type="NCBI Taxonomy" id="44056"/>
    <lineage>
        <taxon>Eukaryota</taxon>
        <taxon>Sar</taxon>
        <taxon>Stramenopiles</taxon>
        <taxon>Ochrophyta</taxon>
        <taxon>Pelagophyceae</taxon>
        <taxon>Pelagomonadales</taxon>
        <taxon>Pelagomonadaceae</taxon>
        <taxon>Aureococcus</taxon>
    </lineage>
</organism>
<protein>
    <submittedName>
        <fullName evidence="1">Uncharacterized protein</fullName>
    </submittedName>
</protein>
<evidence type="ECO:0000313" key="1">
    <source>
        <dbReference type="EMBL" id="KAK7249813.1"/>
    </source>
</evidence>
<comment type="caution">
    <text evidence="1">The sequence shown here is derived from an EMBL/GenBank/DDBJ whole genome shotgun (WGS) entry which is preliminary data.</text>
</comment>
<keyword evidence="2" id="KW-1185">Reference proteome</keyword>
<dbReference type="Proteomes" id="UP001363151">
    <property type="component" value="Unassembled WGS sequence"/>
</dbReference>
<name>A0ABR1G9K4_AURAN</name>
<evidence type="ECO:0000313" key="2">
    <source>
        <dbReference type="Proteomes" id="UP001363151"/>
    </source>
</evidence>
<dbReference type="EMBL" id="JBBJCI010000039">
    <property type="protein sequence ID" value="KAK7249813.1"/>
    <property type="molecule type" value="Genomic_DNA"/>
</dbReference>
<proteinExistence type="predicted"/>
<sequence length="205" mass="20870">MTNETDDDGAGDDGLEICRETYGGDVAVRVACRTSFRGTLLDGGLDRTGLMQWPARVAVSEWLCAARSTLKGKARAGRRGVAYAADVVYPATPPAAVDALFASARAAVGASGVFVLGFVVRGAAAGAALRPPPPPPRARVLDGGAAAAPCGATVFEFAFAGGGDLEACARRAYRHLGPEAGTTGAPSSDDEWMPFAGEAAADALW</sequence>
<reference evidence="1 2" key="1">
    <citation type="submission" date="2024-03" db="EMBL/GenBank/DDBJ databases">
        <title>Aureococcus anophagefferens CCMP1851 and Kratosvirus quantuckense: Draft genome of a second virus-susceptible host strain in the model system.</title>
        <authorList>
            <person name="Chase E."/>
            <person name="Truchon A.R."/>
            <person name="Schepens W."/>
            <person name="Wilhelm S.W."/>
        </authorList>
    </citation>
    <scope>NUCLEOTIDE SEQUENCE [LARGE SCALE GENOMIC DNA]</scope>
    <source>
        <strain evidence="1 2">CCMP1851</strain>
    </source>
</reference>